<dbReference type="Gene3D" id="1.20.1250.20">
    <property type="entry name" value="MFS general substrate transporter like domains"/>
    <property type="match status" value="1"/>
</dbReference>
<dbReference type="InterPro" id="IPR003663">
    <property type="entry name" value="Sugar/inositol_transpt"/>
</dbReference>
<keyword evidence="3 7" id="KW-0813">Transport</keyword>
<evidence type="ECO:0000259" key="10">
    <source>
        <dbReference type="PROSITE" id="PS50850"/>
    </source>
</evidence>
<dbReference type="NCBIfam" id="TIGR00879">
    <property type="entry name" value="SP"/>
    <property type="match status" value="1"/>
</dbReference>
<feature type="domain" description="Major facilitator superfamily (MFS) profile" evidence="10">
    <location>
        <begin position="20"/>
        <end position="461"/>
    </location>
</feature>
<dbReference type="InterPro" id="IPR005828">
    <property type="entry name" value="MFS_sugar_transport-like"/>
</dbReference>
<dbReference type="PANTHER" id="PTHR48022">
    <property type="entry name" value="PLASTIDIC GLUCOSE TRANSPORTER 4"/>
    <property type="match status" value="1"/>
</dbReference>
<evidence type="ECO:0000313" key="11">
    <source>
        <dbReference type="EMBL" id="KAK8115431.1"/>
    </source>
</evidence>
<evidence type="ECO:0000256" key="8">
    <source>
        <dbReference type="SAM" id="MobiDB-lite"/>
    </source>
</evidence>
<feature type="transmembrane region" description="Helical" evidence="9">
    <location>
        <begin position="122"/>
        <end position="143"/>
    </location>
</feature>
<dbReference type="PANTHER" id="PTHR48022:SF77">
    <property type="entry name" value="MAJOR FACILITATOR SUPERFAMILY (MFS) PROFILE DOMAIN-CONTAINING PROTEIN"/>
    <property type="match status" value="1"/>
</dbReference>
<feature type="transmembrane region" description="Helical" evidence="9">
    <location>
        <begin position="155"/>
        <end position="175"/>
    </location>
</feature>
<feature type="transmembrane region" description="Helical" evidence="9">
    <location>
        <begin position="67"/>
        <end position="85"/>
    </location>
</feature>
<dbReference type="FunFam" id="1.20.1250.20:FF:000078">
    <property type="entry name" value="MFS maltose transporter, putative"/>
    <property type="match status" value="1"/>
</dbReference>
<feature type="transmembrane region" description="Helical" evidence="9">
    <location>
        <begin position="403"/>
        <end position="426"/>
    </location>
</feature>
<dbReference type="Pfam" id="PF00083">
    <property type="entry name" value="Sugar_tr"/>
    <property type="match status" value="1"/>
</dbReference>
<keyword evidence="11" id="KW-0762">Sugar transport</keyword>
<feature type="transmembrane region" description="Helical" evidence="9">
    <location>
        <begin position="308"/>
        <end position="329"/>
    </location>
</feature>
<keyword evidence="5 9" id="KW-1133">Transmembrane helix</keyword>
<feature type="transmembrane region" description="Helical" evidence="9">
    <location>
        <begin position="187"/>
        <end position="208"/>
    </location>
</feature>
<feature type="transmembrane region" description="Helical" evidence="9">
    <location>
        <begin position="97"/>
        <end position="116"/>
    </location>
</feature>
<dbReference type="GO" id="GO:0005351">
    <property type="term" value="F:carbohydrate:proton symporter activity"/>
    <property type="evidence" value="ECO:0007669"/>
    <property type="project" value="TreeGrafter"/>
</dbReference>
<accession>A0AAW0QYK6</accession>
<reference evidence="11 12" key="1">
    <citation type="submission" date="2023-01" db="EMBL/GenBank/DDBJ databases">
        <title>Analysis of 21 Apiospora genomes using comparative genomics revels a genus with tremendous synthesis potential of carbohydrate active enzymes and secondary metabolites.</title>
        <authorList>
            <person name="Sorensen T."/>
        </authorList>
    </citation>
    <scope>NUCLEOTIDE SEQUENCE [LARGE SCALE GENOMIC DNA]</scope>
    <source>
        <strain evidence="11 12">CBS 117206</strain>
    </source>
</reference>
<evidence type="ECO:0000256" key="5">
    <source>
        <dbReference type="ARBA" id="ARBA00022989"/>
    </source>
</evidence>
<feature type="region of interest" description="Disordered" evidence="8">
    <location>
        <begin position="494"/>
        <end position="513"/>
    </location>
</feature>
<dbReference type="InterPro" id="IPR005829">
    <property type="entry name" value="Sugar_transporter_CS"/>
</dbReference>
<dbReference type="InterPro" id="IPR050360">
    <property type="entry name" value="MFS_Sugar_Transporters"/>
</dbReference>
<dbReference type="InterPro" id="IPR020846">
    <property type="entry name" value="MFS_dom"/>
</dbReference>
<dbReference type="PROSITE" id="PS00216">
    <property type="entry name" value="SUGAR_TRANSPORT_1"/>
    <property type="match status" value="1"/>
</dbReference>
<dbReference type="GO" id="GO:0016020">
    <property type="term" value="C:membrane"/>
    <property type="evidence" value="ECO:0007669"/>
    <property type="project" value="UniProtKB-SubCell"/>
</dbReference>
<evidence type="ECO:0000256" key="3">
    <source>
        <dbReference type="ARBA" id="ARBA00022448"/>
    </source>
</evidence>
<evidence type="ECO:0000256" key="4">
    <source>
        <dbReference type="ARBA" id="ARBA00022692"/>
    </source>
</evidence>
<organism evidence="11 12">
    <name type="scientific">Apiospora kogelbergensis</name>
    <dbReference type="NCBI Taxonomy" id="1337665"/>
    <lineage>
        <taxon>Eukaryota</taxon>
        <taxon>Fungi</taxon>
        <taxon>Dikarya</taxon>
        <taxon>Ascomycota</taxon>
        <taxon>Pezizomycotina</taxon>
        <taxon>Sordariomycetes</taxon>
        <taxon>Xylariomycetidae</taxon>
        <taxon>Amphisphaeriales</taxon>
        <taxon>Apiosporaceae</taxon>
        <taxon>Apiospora</taxon>
    </lineage>
</organism>
<proteinExistence type="inferred from homology"/>
<sequence length="513" mass="57037">MLGLGHLELRESFNKRLTFSIFLIAFSQFNFGFDQQGYAAVQAMDAFARQFGVYNPTKKAWELEAQWLSYFNGFMYLGQAAGVLIGSQVSRRYGRRMCMFSMSIWAIVCATIAITSKSPHQILVARVLNYIYIGMELAVVPIYQSEITPKKSRGFVVGTYQISLMLGGLVMNCIARGTGSIKSNVAWQIPLGLFYVVPTIVALLVWFIPESPRYLVIHDRHDEALRALTELRVGKQTEQQITEEFAIMVDSIGNEPQRGTFADIFRGTNMRRTLIVVGANVLMQAIGQQFTSIYGALYAKSLGTVNPFNVTIAIAVVNVATAWVAMTLIDRMGRRFMILVGATIQVVSLMTMGGLGTTSAPGFSIKSGIIAMMVVFNFGYSFGWAPSAHILSAEIPSTRCRDMTYRTASVLNILTQFVVTFSLPYLLYAPYAELGSKVGFIFGSIAAVSIVFVYFCVPDCNGRSLEETEWLFENHTPTREFASTKVDLQQGKSDDFREAQSVQKNDVELRENA</sequence>
<gene>
    <name evidence="11" type="ORF">PG999_007500</name>
</gene>
<feature type="transmembrane region" description="Helical" evidence="9">
    <location>
        <begin position="336"/>
        <end position="356"/>
    </location>
</feature>
<keyword evidence="12" id="KW-1185">Reference proteome</keyword>
<comment type="similarity">
    <text evidence="2 7">Belongs to the major facilitator superfamily. Sugar transporter (TC 2.A.1.1) family.</text>
</comment>
<dbReference type="PROSITE" id="PS50850">
    <property type="entry name" value="MFS"/>
    <property type="match status" value="1"/>
</dbReference>
<evidence type="ECO:0000256" key="2">
    <source>
        <dbReference type="ARBA" id="ARBA00010992"/>
    </source>
</evidence>
<evidence type="ECO:0000256" key="6">
    <source>
        <dbReference type="ARBA" id="ARBA00023136"/>
    </source>
</evidence>
<comment type="caution">
    <text evidence="11">The sequence shown here is derived from an EMBL/GenBank/DDBJ whole genome shotgun (WGS) entry which is preliminary data.</text>
</comment>
<keyword evidence="6 9" id="KW-0472">Membrane</keyword>
<feature type="transmembrane region" description="Helical" evidence="9">
    <location>
        <begin position="274"/>
        <end position="296"/>
    </location>
</feature>
<name>A0AAW0QYK6_9PEZI</name>
<dbReference type="SUPFAM" id="SSF103473">
    <property type="entry name" value="MFS general substrate transporter"/>
    <property type="match status" value="1"/>
</dbReference>
<evidence type="ECO:0000313" key="12">
    <source>
        <dbReference type="Proteomes" id="UP001392437"/>
    </source>
</evidence>
<dbReference type="EMBL" id="JAQQWP010000006">
    <property type="protein sequence ID" value="KAK8115431.1"/>
    <property type="molecule type" value="Genomic_DNA"/>
</dbReference>
<evidence type="ECO:0000256" key="9">
    <source>
        <dbReference type="SAM" id="Phobius"/>
    </source>
</evidence>
<protein>
    <submittedName>
        <fullName evidence="11">Sugar transporter</fullName>
    </submittedName>
</protein>
<dbReference type="Proteomes" id="UP001392437">
    <property type="component" value="Unassembled WGS sequence"/>
</dbReference>
<feature type="transmembrane region" description="Helical" evidence="9">
    <location>
        <begin position="368"/>
        <end position="391"/>
    </location>
</feature>
<dbReference type="InterPro" id="IPR036259">
    <property type="entry name" value="MFS_trans_sf"/>
</dbReference>
<feature type="transmembrane region" description="Helical" evidence="9">
    <location>
        <begin position="438"/>
        <end position="457"/>
    </location>
</feature>
<dbReference type="AlphaFoldDB" id="A0AAW0QYK6"/>
<keyword evidence="4 9" id="KW-0812">Transmembrane</keyword>
<evidence type="ECO:0000256" key="7">
    <source>
        <dbReference type="RuleBase" id="RU003346"/>
    </source>
</evidence>
<evidence type="ECO:0000256" key="1">
    <source>
        <dbReference type="ARBA" id="ARBA00004141"/>
    </source>
</evidence>
<comment type="subcellular location">
    <subcellularLocation>
        <location evidence="1">Membrane</location>
        <topology evidence="1">Multi-pass membrane protein</topology>
    </subcellularLocation>
</comment>